<dbReference type="InterPro" id="IPR032631">
    <property type="entry name" value="P-type_ATPase_N"/>
</dbReference>
<dbReference type="PANTHER" id="PTHR24092">
    <property type="entry name" value="PROBABLE PHOSPHOLIPID-TRANSPORTING ATPASE"/>
    <property type="match status" value="1"/>
</dbReference>
<keyword evidence="8 15" id="KW-0460">Magnesium</keyword>
<feature type="binding site" evidence="15">
    <location>
        <position position="741"/>
    </location>
    <ligand>
        <name>Mg(2+)</name>
        <dbReference type="ChEBI" id="CHEBI:18420"/>
    </ligand>
</feature>
<dbReference type="FunFam" id="3.40.50.1000:FF:000152">
    <property type="entry name" value="Phospholipid-transporting ATPase"/>
    <property type="match status" value="1"/>
</dbReference>
<evidence type="ECO:0000313" key="20">
    <source>
        <dbReference type="EMBL" id="EDR28729.1"/>
    </source>
</evidence>
<dbReference type="SFLD" id="SFLDF00027">
    <property type="entry name" value="p-type_atpase"/>
    <property type="match status" value="1"/>
</dbReference>
<dbReference type="GO" id="GO:0140326">
    <property type="term" value="F:ATPase-coupled intramembrane lipid transporter activity"/>
    <property type="evidence" value="ECO:0007669"/>
    <property type="project" value="UniProtKB-EC"/>
</dbReference>
<dbReference type="InterPro" id="IPR001757">
    <property type="entry name" value="P_typ_ATPase"/>
</dbReference>
<dbReference type="InterPro" id="IPR023298">
    <property type="entry name" value="ATPase_P-typ_TM_dom_sf"/>
</dbReference>
<dbReference type="GO" id="GO:0012505">
    <property type="term" value="C:endomembrane system"/>
    <property type="evidence" value="ECO:0007669"/>
    <property type="project" value="UniProtKB-SubCell"/>
</dbReference>
<evidence type="ECO:0000256" key="6">
    <source>
        <dbReference type="ARBA" id="ARBA00022741"/>
    </source>
</evidence>
<feature type="binding site" evidence="14">
    <location>
        <position position="711"/>
    </location>
    <ligand>
        <name>ATP</name>
        <dbReference type="ChEBI" id="CHEBI:30616"/>
    </ligand>
</feature>
<evidence type="ECO:0000256" key="2">
    <source>
        <dbReference type="ARBA" id="ARBA00008109"/>
    </source>
</evidence>
<comment type="subcellular location">
    <subcellularLocation>
        <location evidence="1">Endomembrane system</location>
        <topology evidence="1">Multi-pass membrane protein</topology>
    </subcellularLocation>
    <subcellularLocation>
        <location evidence="16">Membrane</location>
        <topology evidence="16">Multi-pass membrane protein</topology>
    </subcellularLocation>
</comment>
<evidence type="ECO:0000256" key="4">
    <source>
        <dbReference type="ARBA" id="ARBA00022692"/>
    </source>
</evidence>
<evidence type="ECO:0000256" key="5">
    <source>
        <dbReference type="ARBA" id="ARBA00022723"/>
    </source>
</evidence>
<evidence type="ECO:0000256" key="10">
    <source>
        <dbReference type="ARBA" id="ARBA00022989"/>
    </source>
</evidence>
<dbReference type="Pfam" id="PF00122">
    <property type="entry name" value="E1-E2_ATPase"/>
    <property type="match status" value="1"/>
</dbReference>
<feature type="binding site" evidence="15">
    <location>
        <position position="737"/>
    </location>
    <ligand>
        <name>Mg(2+)</name>
        <dbReference type="ChEBI" id="CHEBI:18420"/>
    </ligand>
</feature>
<dbReference type="GO" id="GO:0005524">
    <property type="term" value="F:ATP binding"/>
    <property type="evidence" value="ECO:0007669"/>
    <property type="project" value="UniProtKB-UniRule"/>
</dbReference>
<dbReference type="VEuPathDB" id="AmoebaDB:EDI_158670"/>
<keyword evidence="20" id="KW-0378">Hydrolase</keyword>
<dbReference type="Pfam" id="PF16209">
    <property type="entry name" value="PhoLip_ATPase_N"/>
    <property type="match status" value="1"/>
</dbReference>
<feature type="binding site" evidence="14">
    <location>
        <position position="368"/>
    </location>
    <ligand>
        <name>ATP</name>
        <dbReference type="ChEBI" id="CHEBI:30616"/>
    </ligand>
</feature>
<feature type="transmembrane region" description="Helical" evidence="16">
    <location>
        <begin position="243"/>
        <end position="264"/>
    </location>
</feature>
<dbReference type="GO" id="GO:0045332">
    <property type="term" value="P:phospholipid translocation"/>
    <property type="evidence" value="ECO:0007669"/>
    <property type="project" value="TreeGrafter"/>
</dbReference>
<feature type="binding site" evidence="14">
    <location>
        <position position="369"/>
    </location>
    <ligand>
        <name>ATP</name>
        <dbReference type="ChEBI" id="CHEBI:30616"/>
    </ligand>
</feature>
<comment type="catalytic activity">
    <reaction evidence="12 16">
        <text>ATP + H2O + phospholipidSide 1 = ADP + phosphate + phospholipidSide 2.</text>
        <dbReference type="EC" id="7.6.2.1"/>
    </reaction>
</comment>
<organism evidence="21">
    <name type="scientific">Entamoeba dispar (strain ATCC PRA-260 / SAW760)</name>
    <dbReference type="NCBI Taxonomy" id="370354"/>
    <lineage>
        <taxon>Eukaryota</taxon>
        <taxon>Amoebozoa</taxon>
        <taxon>Evosea</taxon>
        <taxon>Archamoebae</taxon>
        <taxon>Mastigamoebida</taxon>
        <taxon>Entamoebidae</taxon>
        <taxon>Entamoeba</taxon>
    </lineage>
</organism>
<reference evidence="21" key="1">
    <citation type="submission" date="2007-12" db="EMBL/GenBank/DDBJ databases">
        <title>Annotation of Entamoeba dispar SAW760.</title>
        <authorList>
            <person name="Lorenzi H."/>
            <person name="Inman J."/>
            <person name="Schobel S."/>
            <person name="Amedeo P."/>
            <person name="Caler E."/>
        </authorList>
    </citation>
    <scope>NUCLEOTIDE SEQUENCE [LARGE SCALE GENOMIC DNA]</scope>
    <source>
        <strain evidence="21">ATCC PRA-260 / SAW760</strain>
    </source>
</reference>
<dbReference type="InterPro" id="IPR036412">
    <property type="entry name" value="HAD-like_sf"/>
</dbReference>
<feature type="transmembrane region" description="Helical" evidence="16">
    <location>
        <begin position="46"/>
        <end position="65"/>
    </location>
</feature>
<dbReference type="KEGG" id="edi:EDI_158670"/>
<evidence type="ECO:0000256" key="16">
    <source>
        <dbReference type="RuleBase" id="RU362033"/>
    </source>
</evidence>
<feature type="domain" description="P-type ATPase A" evidence="17">
    <location>
        <begin position="83"/>
        <end position="220"/>
    </location>
</feature>
<dbReference type="PROSITE" id="PS00154">
    <property type="entry name" value="ATPASE_E1_E2"/>
    <property type="match status" value="1"/>
</dbReference>
<keyword evidence="21" id="KW-1185">Reference proteome</keyword>
<dbReference type="Gene3D" id="2.70.150.10">
    <property type="entry name" value="Calcium-transporting ATPase, cytoplasmic transduction domain A"/>
    <property type="match status" value="1"/>
</dbReference>
<feature type="transmembrane region" description="Helical" evidence="16">
    <location>
        <begin position="911"/>
        <end position="936"/>
    </location>
</feature>
<evidence type="ECO:0000256" key="8">
    <source>
        <dbReference type="ARBA" id="ARBA00022842"/>
    </source>
</evidence>
<keyword evidence="7 14" id="KW-0067">ATP-binding</keyword>
<evidence type="ECO:0000256" key="14">
    <source>
        <dbReference type="PIRSR" id="PIRSR606539-2"/>
    </source>
</evidence>
<name>B0E9T2_ENTDS</name>
<dbReference type="GO" id="GO:0000287">
    <property type="term" value="F:magnesium ion binding"/>
    <property type="evidence" value="ECO:0007669"/>
    <property type="project" value="UniProtKB-UniRule"/>
</dbReference>
<feature type="binding site" evidence="14">
    <location>
        <position position="616"/>
    </location>
    <ligand>
        <name>ATP</name>
        <dbReference type="ChEBI" id="CHEBI:30616"/>
    </ligand>
</feature>
<protein>
    <recommendedName>
        <fullName evidence="16">Phospholipid-transporting ATPase</fullName>
        <ecNumber evidence="16">7.6.2.1</ecNumber>
    </recommendedName>
</protein>
<feature type="transmembrane region" description="Helical" evidence="16">
    <location>
        <begin position="295"/>
        <end position="317"/>
    </location>
</feature>
<dbReference type="InterPro" id="IPR023299">
    <property type="entry name" value="ATPase_P-typ_cyto_dom_N"/>
</dbReference>
<dbReference type="InterPro" id="IPR006539">
    <property type="entry name" value="P-type_ATPase_IV"/>
</dbReference>
<evidence type="ECO:0000313" key="21">
    <source>
        <dbReference type="Proteomes" id="UP000008076"/>
    </source>
</evidence>
<keyword evidence="11 16" id="KW-0472">Membrane</keyword>
<keyword evidence="10 16" id="KW-1133">Transmembrane helix</keyword>
<feature type="domain" description="P-type ATPase C-terminal" evidence="19">
    <location>
        <begin position="765"/>
        <end position="1015"/>
    </location>
</feature>
<dbReference type="OMA" id="NEKPEMF"/>
<sequence length="1080" mass="123772">MSTTKYSIFSFLFKFLYYQYKLLTNVYFLINMIISCIPFISTVTPITAVIPIIIVLCVSAIREIIEDLKRHRADEEFNNKKFAIITDGIETVRSSKNIVVGDLVVLTKNEIIPCDCVPIYSSLPDGICKVETAALDGETSLKTIYVPKQLSKSSENSTLDFKGVLECGTPTSSFNDFKGCFKFNGENTIALDSKNLLLQGSVLRKTDKVIAIVCYTGKYTKQTLNSSKPINKNSTLDYRLNQFVLSTVFFQLLLCSVMAGFASWKYKNVVQDEGYWYLHSIDPQWSTMTYSIKKFFGYFNLISYTIPISVGVTIEVCRFIQGNIMEMDSDFKIKEFDSEGTEKVVGMKTNNCSMIEEMGGVQYILSDKTGTLTENKMQFSKCSIYGEIYHNVLKGSIQTRVVDNPKLLDFLYCLSLCNSCTIERSDIGDYSYSSFSPDEETLCDASKKNGVILQERTQEYISLDVLGEHRQFNLICQIDFTSSRKRMSVLVERDGLYVLYCKGADNVIIQLLDDNSKELVKTSQDHANNFASEGLRTLFIAKRVFTLEEIIQWKQKFDSIDPLANDVRHQQMELYEQLENNLELIGVTAIEDQLQEGVPSTISMLREAGLKIWVITGDKMETAISVGLSCRLFVSGQKMIYFNHTSELEFVEHLDQELEELYDSKEIKDNSLIQNQTLGIVIYENNIDWFIKYQKKFKPLAIKAESVICCRVSPKQKADIALCVKQMTKTKCLTIGDGANDIPMLTHGDVGVGIYGKEGNQAAITADFAIRRFKHLTKLILFYGRNGKYQISTLIKFCFYKNAAFFLMDIWFATISNFTCQIIYDDWVMTCFNTFFTSLPPAAIALFDYELPWEIIKRYPKSHRETFTDKQYKIKSFVEWYLYGGLQSILFFVIFYFIIAPSDVTSFDGKVNGFTFTVVTVTTYSLFSIYVTMFVYTKRCGHIIMLSFLGSILLYIILYTIIMFVPGMSVRNISYWGWLFTLKQPLFYLMIIISIVITVLPQTVSIYFQRRIKPTNTQLLQEYYFNKKRKHLHVNKVQSPSLDNQILNSTTKNSDQELDMFIESTTYTQTSPTAFINEIN</sequence>
<keyword evidence="9 16" id="KW-1278">Translocase</keyword>
<dbReference type="SUPFAM" id="SSF81653">
    <property type="entry name" value="Calcium ATPase, transduction domain A"/>
    <property type="match status" value="1"/>
</dbReference>
<evidence type="ECO:0000256" key="9">
    <source>
        <dbReference type="ARBA" id="ARBA00022967"/>
    </source>
</evidence>
<feature type="binding site" evidence="14">
    <location>
        <position position="536"/>
    </location>
    <ligand>
        <name>ATP</name>
        <dbReference type="ChEBI" id="CHEBI:30616"/>
    </ligand>
</feature>
<keyword evidence="4 16" id="KW-0812">Transmembrane</keyword>
<dbReference type="OrthoDB" id="377733at2759"/>
<evidence type="ECO:0000256" key="13">
    <source>
        <dbReference type="PIRSR" id="PIRSR606539-1"/>
    </source>
</evidence>
<comment type="cofactor">
    <cofactor evidence="15">
        <name>Mg(2+)</name>
        <dbReference type="ChEBI" id="CHEBI:18420"/>
    </cofactor>
</comment>
<evidence type="ECO:0000256" key="12">
    <source>
        <dbReference type="ARBA" id="ARBA00034036"/>
    </source>
</evidence>
<dbReference type="Gene3D" id="3.40.50.1000">
    <property type="entry name" value="HAD superfamily/HAD-like"/>
    <property type="match status" value="1"/>
</dbReference>
<feature type="transmembrane region" description="Helical" evidence="16">
    <location>
        <begin position="986"/>
        <end position="1008"/>
    </location>
</feature>
<dbReference type="SUPFAM" id="SSF56784">
    <property type="entry name" value="HAD-like"/>
    <property type="match status" value="1"/>
</dbReference>
<evidence type="ECO:0000256" key="3">
    <source>
        <dbReference type="ARBA" id="ARBA00022448"/>
    </source>
</evidence>
<dbReference type="EMBL" id="DS548377">
    <property type="protein sequence ID" value="EDR28729.1"/>
    <property type="molecule type" value="Genomic_DNA"/>
</dbReference>
<evidence type="ECO:0000259" key="19">
    <source>
        <dbReference type="Pfam" id="PF16212"/>
    </source>
</evidence>
<feature type="binding site" evidence="14">
    <location>
        <position position="502"/>
    </location>
    <ligand>
        <name>ATP</name>
        <dbReference type="ChEBI" id="CHEBI:30616"/>
    </ligand>
</feature>
<dbReference type="PANTHER" id="PTHR24092:SF180">
    <property type="entry name" value="PHOSPHOLIPID-TRANSPORTING ATPASE DNF1-RELATED"/>
    <property type="match status" value="1"/>
</dbReference>
<dbReference type="Gene3D" id="3.40.1110.10">
    <property type="entry name" value="Calcium-transporting ATPase, cytoplasmic domain N"/>
    <property type="match status" value="1"/>
</dbReference>
<dbReference type="EC" id="7.6.2.1" evidence="16"/>
<dbReference type="PRINTS" id="PR00119">
    <property type="entry name" value="CATATPASE"/>
</dbReference>
<feature type="transmembrane region" description="Helical" evidence="16">
    <location>
        <begin position="943"/>
        <end position="966"/>
    </location>
</feature>
<dbReference type="InterPro" id="IPR059000">
    <property type="entry name" value="ATPase_P-type_domA"/>
</dbReference>
<keyword evidence="3" id="KW-0813">Transport</keyword>
<accession>B0E9T2</accession>
<dbReference type="Pfam" id="PF16212">
    <property type="entry name" value="PhoLip_ATPase_C"/>
    <property type="match status" value="1"/>
</dbReference>
<feature type="binding site" evidence="14">
    <location>
        <position position="717"/>
    </location>
    <ligand>
        <name>ATP</name>
        <dbReference type="ChEBI" id="CHEBI:30616"/>
    </ligand>
</feature>
<evidence type="ECO:0000256" key="1">
    <source>
        <dbReference type="ARBA" id="ARBA00004127"/>
    </source>
</evidence>
<dbReference type="InterPro" id="IPR044492">
    <property type="entry name" value="P_typ_ATPase_HD_dom"/>
</dbReference>
<feature type="binding site" evidence="14">
    <location>
        <position position="367"/>
    </location>
    <ligand>
        <name>ATP</name>
        <dbReference type="ChEBI" id="CHEBI:30616"/>
    </ligand>
</feature>
<evidence type="ECO:0000256" key="11">
    <source>
        <dbReference type="ARBA" id="ARBA00023136"/>
    </source>
</evidence>
<feature type="active site" description="4-aspartylphosphate intermediate" evidence="13">
    <location>
        <position position="367"/>
    </location>
</feature>
<feature type="binding site" evidence="14">
    <location>
        <position position="741"/>
    </location>
    <ligand>
        <name>ATP</name>
        <dbReference type="ChEBI" id="CHEBI:30616"/>
    </ligand>
</feature>
<dbReference type="SFLD" id="SFLDG00002">
    <property type="entry name" value="C1.7:_P-type_atpase_like"/>
    <property type="match status" value="1"/>
</dbReference>
<dbReference type="RefSeq" id="XP_001735105.1">
    <property type="nucleotide sequence ID" value="XM_001735053.1"/>
</dbReference>
<proteinExistence type="inferred from homology"/>
<keyword evidence="5 15" id="KW-0479">Metal-binding</keyword>
<feature type="binding site" evidence="15">
    <location>
        <position position="367"/>
    </location>
    <ligand>
        <name>Mg(2+)</name>
        <dbReference type="ChEBI" id="CHEBI:18420"/>
    </ligand>
</feature>
<feature type="domain" description="P-type ATPase N-terminal" evidence="18">
    <location>
        <begin position="2"/>
        <end position="48"/>
    </location>
</feature>
<dbReference type="NCBIfam" id="TIGR01652">
    <property type="entry name" value="ATPase-Plipid"/>
    <property type="match status" value="1"/>
</dbReference>
<gene>
    <name evidence="20" type="ORF">EDI_158670</name>
</gene>
<dbReference type="GO" id="GO:0016887">
    <property type="term" value="F:ATP hydrolysis activity"/>
    <property type="evidence" value="ECO:0007669"/>
    <property type="project" value="InterPro"/>
</dbReference>
<dbReference type="GO" id="GO:0005886">
    <property type="term" value="C:plasma membrane"/>
    <property type="evidence" value="ECO:0007669"/>
    <property type="project" value="TreeGrafter"/>
</dbReference>
<dbReference type="AlphaFoldDB" id="B0E9T2"/>
<dbReference type="GeneID" id="5880039"/>
<dbReference type="InterPro" id="IPR032630">
    <property type="entry name" value="P_typ_ATPase_c"/>
</dbReference>
<dbReference type="SFLD" id="SFLDS00003">
    <property type="entry name" value="Haloacid_Dehalogenase"/>
    <property type="match status" value="1"/>
</dbReference>
<dbReference type="Proteomes" id="UP000008076">
    <property type="component" value="Unassembled WGS sequence"/>
</dbReference>
<dbReference type="InterPro" id="IPR008250">
    <property type="entry name" value="ATPase_P-typ_transduc_dom_A_sf"/>
</dbReference>
<keyword evidence="6 14" id="KW-0547">Nucleotide-binding</keyword>
<dbReference type="SUPFAM" id="SSF81660">
    <property type="entry name" value="Metal cation-transporting ATPase, ATP-binding domain N"/>
    <property type="match status" value="1"/>
</dbReference>
<evidence type="ECO:0000256" key="7">
    <source>
        <dbReference type="ARBA" id="ARBA00022840"/>
    </source>
</evidence>
<dbReference type="InterPro" id="IPR023214">
    <property type="entry name" value="HAD_sf"/>
</dbReference>
<dbReference type="InterPro" id="IPR018303">
    <property type="entry name" value="ATPase_P-typ_P_site"/>
</dbReference>
<feature type="binding site" evidence="15">
    <location>
        <position position="369"/>
    </location>
    <ligand>
        <name>Mg(2+)</name>
        <dbReference type="ChEBI" id="CHEBI:18420"/>
    </ligand>
</feature>
<evidence type="ECO:0000256" key="15">
    <source>
        <dbReference type="PIRSR" id="PIRSR606539-3"/>
    </source>
</evidence>
<feature type="binding site" evidence="14">
    <location>
        <position position="439"/>
    </location>
    <ligand>
        <name>ATP</name>
        <dbReference type="ChEBI" id="CHEBI:30616"/>
    </ligand>
</feature>
<feature type="binding site" evidence="14">
    <location>
        <position position="618"/>
    </location>
    <ligand>
        <name>ATP</name>
        <dbReference type="ChEBI" id="CHEBI:30616"/>
    </ligand>
</feature>
<comment type="similarity">
    <text evidence="2 16">Belongs to the cation transport ATPase (P-type) (TC 3.A.3) family. Type IV subfamily.</text>
</comment>
<dbReference type="SUPFAM" id="SSF81665">
    <property type="entry name" value="Calcium ATPase, transmembrane domain M"/>
    <property type="match status" value="1"/>
</dbReference>
<dbReference type="Pfam" id="PF13246">
    <property type="entry name" value="Cation_ATPase"/>
    <property type="match status" value="1"/>
</dbReference>
<dbReference type="NCBIfam" id="TIGR01494">
    <property type="entry name" value="ATPase_P-type"/>
    <property type="match status" value="1"/>
</dbReference>
<feature type="binding site" evidence="14">
    <location>
        <position position="740"/>
    </location>
    <ligand>
        <name>ATP</name>
        <dbReference type="ChEBI" id="CHEBI:30616"/>
    </ligand>
</feature>
<evidence type="ECO:0000259" key="18">
    <source>
        <dbReference type="Pfam" id="PF16209"/>
    </source>
</evidence>
<feature type="binding site" evidence="14">
    <location>
        <position position="617"/>
    </location>
    <ligand>
        <name>ATP</name>
        <dbReference type="ChEBI" id="CHEBI:30616"/>
    </ligand>
</feature>
<evidence type="ECO:0000259" key="17">
    <source>
        <dbReference type="Pfam" id="PF00122"/>
    </source>
</evidence>
<feature type="binding site" evidence="14">
    <location>
        <position position="480"/>
    </location>
    <ligand>
        <name>ATP</name>
        <dbReference type="ChEBI" id="CHEBI:30616"/>
    </ligand>
</feature>
<feature type="transmembrane region" description="Helical" evidence="16">
    <location>
        <begin position="880"/>
        <end position="899"/>
    </location>
</feature>
<dbReference type="eggNOG" id="KOG0206">
    <property type="taxonomic scope" value="Eukaryota"/>
</dbReference>